<dbReference type="SUPFAM" id="SSF56436">
    <property type="entry name" value="C-type lectin-like"/>
    <property type="match status" value="1"/>
</dbReference>
<comment type="caution">
    <text evidence="3">The sequence shown here is derived from an EMBL/GenBank/DDBJ whole genome shotgun (WGS) entry which is preliminary data.</text>
</comment>
<gene>
    <name evidence="3" type="ORF">HY618_08310</name>
</gene>
<dbReference type="InterPro" id="IPR005532">
    <property type="entry name" value="SUMF_dom"/>
</dbReference>
<name>A0A932ZVC6_UNCTE</name>
<evidence type="ECO:0000256" key="1">
    <source>
        <dbReference type="SAM" id="MobiDB-lite"/>
    </source>
</evidence>
<protein>
    <submittedName>
        <fullName evidence="3">Formylglycine-generating enzyme family protein</fullName>
    </submittedName>
</protein>
<reference evidence="3" key="1">
    <citation type="submission" date="2020-07" db="EMBL/GenBank/DDBJ databases">
        <title>Huge and variable diversity of episymbiotic CPR bacteria and DPANN archaea in groundwater ecosystems.</title>
        <authorList>
            <person name="He C.Y."/>
            <person name="Keren R."/>
            <person name="Whittaker M."/>
            <person name="Farag I.F."/>
            <person name="Doudna J."/>
            <person name="Cate J.H.D."/>
            <person name="Banfield J.F."/>
        </authorList>
    </citation>
    <scope>NUCLEOTIDE SEQUENCE</scope>
    <source>
        <strain evidence="3">NC_groundwater_1370_Ag_S-0.2um_69_93</strain>
    </source>
</reference>
<dbReference type="InterPro" id="IPR016187">
    <property type="entry name" value="CTDL_fold"/>
</dbReference>
<dbReference type="AlphaFoldDB" id="A0A932ZVC6"/>
<feature type="region of interest" description="Disordered" evidence="1">
    <location>
        <begin position="1"/>
        <end position="25"/>
    </location>
</feature>
<feature type="domain" description="Sulfatase-modifying factor enzyme-like" evidence="2">
    <location>
        <begin position="1"/>
        <end position="226"/>
    </location>
</feature>
<dbReference type="Proteomes" id="UP000752292">
    <property type="component" value="Unassembled WGS sequence"/>
</dbReference>
<sequence length="230" mass="24934">MVVVPAGSFLMGSPPSERGHRPEEGPLQRVTVAKAFAMGRYEVTFAQWDACVAEGGCAHAPQDRGWGRGNMPVIYVTWRDARDYAKWLGQLTGHPYRLPSEAEWEYAARAGSAAPYWWGGEVGVDRANCDRCGRSSSRQPTPVGSFTANPFGLFDVHGNVWEWAADCWNGSLAGAPADGSAWTTGQCELRVLRGGAWGLEPANTRSARRFAGKADARSGKQGFRVAMTLP</sequence>
<dbReference type="GO" id="GO:0120147">
    <property type="term" value="F:formylglycine-generating oxidase activity"/>
    <property type="evidence" value="ECO:0007669"/>
    <property type="project" value="TreeGrafter"/>
</dbReference>
<evidence type="ECO:0000259" key="2">
    <source>
        <dbReference type="Pfam" id="PF03781"/>
    </source>
</evidence>
<evidence type="ECO:0000313" key="3">
    <source>
        <dbReference type="EMBL" id="MBI4252448.1"/>
    </source>
</evidence>
<accession>A0A932ZVC6</accession>
<dbReference type="EMBL" id="JACQRX010000363">
    <property type="protein sequence ID" value="MBI4252448.1"/>
    <property type="molecule type" value="Genomic_DNA"/>
</dbReference>
<dbReference type="Pfam" id="PF03781">
    <property type="entry name" value="FGE-sulfatase"/>
    <property type="match status" value="1"/>
</dbReference>
<dbReference type="Gene3D" id="3.90.1580.10">
    <property type="entry name" value="paralog of FGE (formylglycine-generating enzyme)"/>
    <property type="match status" value="1"/>
</dbReference>
<dbReference type="InterPro" id="IPR051043">
    <property type="entry name" value="Sulfatase_Mod_Factor_Kinase"/>
</dbReference>
<evidence type="ECO:0000313" key="4">
    <source>
        <dbReference type="Proteomes" id="UP000752292"/>
    </source>
</evidence>
<dbReference type="InterPro" id="IPR042095">
    <property type="entry name" value="SUMF_sf"/>
</dbReference>
<organism evidence="3 4">
    <name type="scientific">Tectimicrobiota bacterium</name>
    <dbReference type="NCBI Taxonomy" id="2528274"/>
    <lineage>
        <taxon>Bacteria</taxon>
        <taxon>Pseudomonadati</taxon>
        <taxon>Nitrospinota/Tectimicrobiota group</taxon>
        <taxon>Candidatus Tectimicrobiota</taxon>
    </lineage>
</organism>
<dbReference type="PANTHER" id="PTHR23150">
    <property type="entry name" value="SULFATASE MODIFYING FACTOR 1, 2"/>
    <property type="match status" value="1"/>
</dbReference>
<dbReference type="PANTHER" id="PTHR23150:SF35">
    <property type="entry name" value="BLL6746 PROTEIN"/>
    <property type="match status" value="1"/>
</dbReference>
<proteinExistence type="predicted"/>